<dbReference type="Pfam" id="PF09115">
    <property type="entry name" value="DNApol3-delta_C"/>
    <property type="match status" value="1"/>
</dbReference>
<dbReference type="GO" id="GO:0009360">
    <property type="term" value="C:DNA polymerase III complex"/>
    <property type="evidence" value="ECO:0007669"/>
    <property type="project" value="InterPro"/>
</dbReference>
<evidence type="ECO:0000256" key="1">
    <source>
        <dbReference type="ARBA" id="ARBA00012417"/>
    </source>
</evidence>
<dbReference type="CDD" id="cd00009">
    <property type="entry name" value="AAA"/>
    <property type="match status" value="1"/>
</dbReference>
<evidence type="ECO:0000259" key="8">
    <source>
        <dbReference type="SMART" id="SM00382"/>
    </source>
</evidence>
<dbReference type="InterPro" id="IPR027417">
    <property type="entry name" value="P-loop_NTPase"/>
</dbReference>
<feature type="domain" description="AAA+ ATPase" evidence="8">
    <location>
        <begin position="26"/>
        <end position="170"/>
    </location>
</feature>
<dbReference type="GO" id="GO:0003887">
    <property type="term" value="F:DNA-directed DNA polymerase activity"/>
    <property type="evidence" value="ECO:0007669"/>
    <property type="project" value="UniProtKB-KW"/>
</dbReference>
<keyword evidence="5" id="KW-0235">DNA replication</keyword>
<comment type="caution">
    <text evidence="9">The sequence shown here is derived from an EMBL/GenBank/DDBJ whole genome shotgun (WGS) entry which is preliminary data.</text>
</comment>
<evidence type="ECO:0000256" key="6">
    <source>
        <dbReference type="ARBA" id="ARBA00022932"/>
    </source>
</evidence>
<keyword evidence="3" id="KW-0808">Transferase</keyword>
<name>A0A9D8KK65_9DELT</name>
<reference evidence="9" key="1">
    <citation type="journal article" date="2021" name="Environ. Microbiol.">
        <title>Genomic characterization of three novel Desulfobacterota classes expand the metabolic and phylogenetic diversity of the phylum.</title>
        <authorList>
            <person name="Murphy C.L."/>
            <person name="Biggerstaff J."/>
            <person name="Eichhorn A."/>
            <person name="Ewing E."/>
            <person name="Shahan R."/>
            <person name="Soriano D."/>
            <person name="Stewart S."/>
            <person name="VanMol K."/>
            <person name="Walker R."/>
            <person name="Walters P."/>
            <person name="Elshahed M.S."/>
            <person name="Youssef N.H."/>
        </authorList>
    </citation>
    <scope>NUCLEOTIDE SEQUENCE</scope>
    <source>
        <strain evidence="9">Zod_Metabat.24</strain>
    </source>
</reference>
<proteinExistence type="predicted"/>
<dbReference type="AlphaFoldDB" id="A0A9D8KK65"/>
<gene>
    <name evidence="9" type="ORF">JW984_16875</name>
</gene>
<dbReference type="InterPro" id="IPR050238">
    <property type="entry name" value="DNA_Rep/Repair_Clamp_Loader"/>
</dbReference>
<dbReference type="Proteomes" id="UP000809273">
    <property type="component" value="Unassembled WGS sequence"/>
</dbReference>
<evidence type="ECO:0000256" key="5">
    <source>
        <dbReference type="ARBA" id="ARBA00022705"/>
    </source>
</evidence>
<evidence type="ECO:0000313" key="10">
    <source>
        <dbReference type="Proteomes" id="UP000809273"/>
    </source>
</evidence>
<sequence>MIDFSDIRGQGRAADVLSGLFDSKRVPHAMIFSGPEGVGKGLVAARFAAALLCKGEGAVPCGGCGPCMRIKSGVFPDLITVGIQEGRAKILIEQIREIEGILAYRPFYGEGRVVIIDPADMMSDGASAAILKTLEEPPKGTHFILVTSRAFRLPATIISRCQRVRFSPLSPEDVVGIIRREGVANGEEEASRFCRGSVSRAQSMIRGGFLGVREDLIGALSKMRLNDPKTADDLSQKVSKLKNSIPEVLDILKLWYRDVIVYNSTGSLENLVNRDLIEKWGKGWSNVDQSSLIKSVESTEEISDLYMRGTNINMRLAFLMLFIRLTELKHGYRKSGR</sequence>
<dbReference type="GO" id="GO:0003677">
    <property type="term" value="F:DNA binding"/>
    <property type="evidence" value="ECO:0007669"/>
    <property type="project" value="InterPro"/>
</dbReference>
<evidence type="ECO:0000256" key="3">
    <source>
        <dbReference type="ARBA" id="ARBA00022679"/>
    </source>
</evidence>
<evidence type="ECO:0000313" key="9">
    <source>
        <dbReference type="EMBL" id="MBN1574872.1"/>
    </source>
</evidence>
<keyword evidence="6" id="KW-0239">DNA-directed DNA polymerase</keyword>
<comment type="catalytic activity">
    <reaction evidence="7">
        <text>DNA(n) + a 2'-deoxyribonucleoside 5'-triphosphate = DNA(n+1) + diphosphate</text>
        <dbReference type="Rhea" id="RHEA:22508"/>
        <dbReference type="Rhea" id="RHEA-COMP:17339"/>
        <dbReference type="Rhea" id="RHEA-COMP:17340"/>
        <dbReference type="ChEBI" id="CHEBI:33019"/>
        <dbReference type="ChEBI" id="CHEBI:61560"/>
        <dbReference type="ChEBI" id="CHEBI:173112"/>
        <dbReference type="EC" id="2.7.7.7"/>
    </reaction>
</comment>
<dbReference type="Gene3D" id="3.40.50.300">
    <property type="entry name" value="P-loop containing nucleotide triphosphate hydrolases"/>
    <property type="match status" value="1"/>
</dbReference>
<accession>A0A9D8KK65</accession>
<protein>
    <recommendedName>
        <fullName evidence="2">DNA polymerase III subunit delta'</fullName>
        <ecNumber evidence="1">2.7.7.7</ecNumber>
    </recommendedName>
</protein>
<dbReference type="SMART" id="SM00382">
    <property type="entry name" value="AAA"/>
    <property type="match status" value="1"/>
</dbReference>
<dbReference type="GO" id="GO:0006261">
    <property type="term" value="P:DNA-templated DNA replication"/>
    <property type="evidence" value="ECO:0007669"/>
    <property type="project" value="TreeGrafter"/>
</dbReference>
<dbReference type="PANTHER" id="PTHR11669">
    <property type="entry name" value="REPLICATION FACTOR C / DNA POLYMERASE III GAMMA-TAU SUBUNIT"/>
    <property type="match status" value="1"/>
</dbReference>
<dbReference type="SUPFAM" id="SSF52540">
    <property type="entry name" value="P-loop containing nucleoside triphosphate hydrolases"/>
    <property type="match status" value="1"/>
</dbReference>
<evidence type="ECO:0000256" key="7">
    <source>
        <dbReference type="ARBA" id="ARBA00049244"/>
    </source>
</evidence>
<dbReference type="EC" id="2.7.7.7" evidence="1"/>
<organism evidence="9 10">
    <name type="scientific">Candidatus Zymogenus saltonus</name>
    <dbReference type="NCBI Taxonomy" id="2844893"/>
    <lineage>
        <taxon>Bacteria</taxon>
        <taxon>Deltaproteobacteria</taxon>
        <taxon>Candidatus Zymogenia</taxon>
        <taxon>Candidatus Zymogeniales</taxon>
        <taxon>Candidatus Zymogenaceae</taxon>
        <taxon>Candidatus Zymogenus</taxon>
    </lineage>
</organism>
<dbReference type="EMBL" id="JAFGIX010000091">
    <property type="protein sequence ID" value="MBN1574872.1"/>
    <property type="molecule type" value="Genomic_DNA"/>
</dbReference>
<evidence type="ECO:0000256" key="4">
    <source>
        <dbReference type="ARBA" id="ARBA00022695"/>
    </source>
</evidence>
<dbReference type="InterPro" id="IPR003593">
    <property type="entry name" value="AAA+_ATPase"/>
</dbReference>
<evidence type="ECO:0000256" key="2">
    <source>
        <dbReference type="ARBA" id="ARBA00014363"/>
    </source>
</evidence>
<dbReference type="Pfam" id="PF13177">
    <property type="entry name" value="DNA_pol3_delta2"/>
    <property type="match status" value="1"/>
</dbReference>
<reference evidence="9" key="2">
    <citation type="submission" date="2021-01" db="EMBL/GenBank/DDBJ databases">
        <authorList>
            <person name="Hahn C.R."/>
            <person name="Youssef N.H."/>
            <person name="Elshahed M."/>
        </authorList>
    </citation>
    <scope>NUCLEOTIDE SEQUENCE</scope>
    <source>
        <strain evidence="9">Zod_Metabat.24</strain>
    </source>
</reference>
<keyword evidence="4" id="KW-0548">Nucleotidyltransferase</keyword>
<dbReference type="PANTHER" id="PTHR11669:SF8">
    <property type="entry name" value="DNA POLYMERASE III SUBUNIT DELTA"/>
    <property type="match status" value="1"/>
</dbReference>
<dbReference type="InterPro" id="IPR015199">
    <property type="entry name" value="DNA_pol_III_delta_C"/>
</dbReference>